<dbReference type="AlphaFoldDB" id="A0A517XYJ4"/>
<keyword evidence="4" id="KW-1185">Reference proteome</keyword>
<dbReference type="Pfam" id="PF13360">
    <property type="entry name" value="PQQ_2"/>
    <property type="match status" value="1"/>
</dbReference>
<dbReference type="PANTHER" id="PTHR34512:SF30">
    <property type="entry name" value="OUTER MEMBRANE PROTEIN ASSEMBLY FACTOR BAMB"/>
    <property type="match status" value="1"/>
</dbReference>
<dbReference type="PANTHER" id="PTHR34512">
    <property type="entry name" value="CELL SURFACE PROTEIN"/>
    <property type="match status" value="1"/>
</dbReference>
<organism evidence="3 4">
    <name type="scientific">Urbifossiella limnaea</name>
    <dbReference type="NCBI Taxonomy" id="2528023"/>
    <lineage>
        <taxon>Bacteria</taxon>
        <taxon>Pseudomonadati</taxon>
        <taxon>Planctomycetota</taxon>
        <taxon>Planctomycetia</taxon>
        <taxon>Gemmatales</taxon>
        <taxon>Gemmataceae</taxon>
        <taxon>Urbifossiella</taxon>
    </lineage>
</organism>
<evidence type="ECO:0000313" key="4">
    <source>
        <dbReference type="Proteomes" id="UP000319576"/>
    </source>
</evidence>
<dbReference type="OrthoDB" id="4726955at2"/>
<proteinExistence type="predicted"/>
<reference evidence="3 4" key="1">
    <citation type="submission" date="2019-02" db="EMBL/GenBank/DDBJ databases">
        <title>Deep-cultivation of Planctomycetes and their phenomic and genomic characterization uncovers novel biology.</title>
        <authorList>
            <person name="Wiegand S."/>
            <person name="Jogler M."/>
            <person name="Boedeker C."/>
            <person name="Pinto D."/>
            <person name="Vollmers J."/>
            <person name="Rivas-Marin E."/>
            <person name="Kohn T."/>
            <person name="Peeters S.H."/>
            <person name="Heuer A."/>
            <person name="Rast P."/>
            <person name="Oberbeckmann S."/>
            <person name="Bunk B."/>
            <person name="Jeske O."/>
            <person name="Meyerdierks A."/>
            <person name="Storesund J.E."/>
            <person name="Kallscheuer N."/>
            <person name="Luecker S."/>
            <person name="Lage O.M."/>
            <person name="Pohl T."/>
            <person name="Merkel B.J."/>
            <person name="Hornburger P."/>
            <person name="Mueller R.-W."/>
            <person name="Bruemmer F."/>
            <person name="Labrenz M."/>
            <person name="Spormann A.M."/>
            <person name="Op den Camp H."/>
            <person name="Overmann J."/>
            <person name="Amann R."/>
            <person name="Jetten M.S.M."/>
            <person name="Mascher T."/>
            <person name="Medema M.H."/>
            <person name="Devos D.P."/>
            <person name="Kaster A.-K."/>
            <person name="Ovreas L."/>
            <person name="Rohde M."/>
            <person name="Galperin M.Y."/>
            <person name="Jogler C."/>
        </authorList>
    </citation>
    <scope>NUCLEOTIDE SEQUENCE [LARGE SCALE GENOMIC DNA]</scope>
    <source>
        <strain evidence="3 4">ETA_A1</strain>
    </source>
</reference>
<dbReference type="InterPro" id="IPR015943">
    <property type="entry name" value="WD40/YVTN_repeat-like_dom_sf"/>
</dbReference>
<name>A0A517XYJ4_9BACT</name>
<evidence type="ECO:0000256" key="1">
    <source>
        <dbReference type="SAM" id="SignalP"/>
    </source>
</evidence>
<accession>A0A517XYJ4</accession>
<dbReference type="InterPro" id="IPR018391">
    <property type="entry name" value="PQQ_b-propeller_rpt"/>
</dbReference>
<dbReference type="KEGG" id="uli:ETAA1_45360"/>
<dbReference type="SUPFAM" id="SSF50998">
    <property type="entry name" value="Quinoprotein alcohol dehydrogenase-like"/>
    <property type="match status" value="1"/>
</dbReference>
<dbReference type="RefSeq" id="WP_145242381.1">
    <property type="nucleotide sequence ID" value="NZ_CP036273.1"/>
</dbReference>
<dbReference type="Proteomes" id="UP000319576">
    <property type="component" value="Chromosome"/>
</dbReference>
<dbReference type="Gene3D" id="2.40.10.480">
    <property type="match status" value="1"/>
</dbReference>
<evidence type="ECO:0000313" key="3">
    <source>
        <dbReference type="EMBL" id="QDU22553.1"/>
    </source>
</evidence>
<feature type="domain" description="Pyrrolo-quinoline quinone repeat" evidence="2">
    <location>
        <begin position="95"/>
        <end position="348"/>
    </location>
</feature>
<dbReference type="EMBL" id="CP036273">
    <property type="protein sequence ID" value="QDU22553.1"/>
    <property type="molecule type" value="Genomic_DNA"/>
</dbReference>
<gene>
    <name evidence="3" type="ORF">ETAA1_45360</name>
</gene>
<sequence precursor="true">MTRRAAILLLLLPALLAADWPQYLGPTHNSVWAEPGVLKEFPKGGPKVLWRASVGGGYAGPAVAGGKVYVADKVMKEGAKDPSDPFEIVKTATTERVLCLDAKTGQEVWKHEWPVTYAIQYPAGPRCVPTVSGGKVYVLGAMGDFLCLDAASGKKLWAKNFPKDYGAKVPVWGFAGHPLVYQNLVVCLVGGEGSTVVAFDKDSGVEVWKALSATDQGYNTPAVMKGGGTDQLVVWTPKALHGLNPTTGSKYWDVPLQPEYGMSIMSPRQDGDLVYVGGIGNVAVTLRLDATKPAVKEVWRGKGGPRVKEGLYPVNMTPFAENGVIYGADQPGQFRAVEMATGKRLWSTFKPVIGEDKEEDYGKATSGTVYVVKNGDRFYLFSETGELAVAKMSPAGYEEVSRAKVLAPTGPSFGRRVAWAPPAFAERCAFVRNDKEVVCVSLAAE</sequence>
<keyword evidence="1" id="KW-0732">Signal</keyword>
<evidence type="ECO:0000259" key="2">
    <source>
        <dbReference type="Pfam" id="PF13360"/>
    </source>
</evidence>
<feature type="signal peptide" evidence="1">
    <location>
        <begin position="1"/>
        <end position="17"/>
    </location>
</feature>
<dbReference type="SMART" id="SM00564">
    <property type="entry name" value="PQQ"/>
    <property type="match status" value="4"/>
</dbReference>
<protein>
    <submittedName>
        <fullName evidence="3">Outer membrane biogenesis protein BamB</fullName>
    </submittedName>
</protein>
<dbReference type="InterPro" id="IPR002372">
    <property type="entry name" value="PQQ_rpt_dom"/>
</dbReference>
<dbReference type="Gene3D" id="2.130.10.10">
    <property type="entry name" value="YVTN repeat-like/Quinoprotein amine dehydrogenase"/>
    <property type="match status" value="1"/>
</dbReference>
<feature type="chain" id="PRO_5021947541" evidence="1">
    <location>
        <begin position="18"/>
        <end position="445"/>
    </location>
</feature>
<dbReference type="InterPro" id="IPR011047">
    <property type="entry name" value="Quinoprotein_ADH-like_sf"/>
</dbReference>